<reference evidence="4 5" key="1">
    <citation type="journal article" date="2011" name="Genome Biol.">
        <title>Comparative genome sequence analysis underscores mycoparasitism as the ancestral life style of Trichoderma.</title>
        <authorList>
            <person name="Kubicek C.P."/>
            <person name="Herrera-Estrella A."/>
            <person name="Seidl-Seiboth V."/>
            <person name="Martinez D.A."/>
            <person name="Druzhinina I.S."/>
            <person name="Thon M."/>
            <person name="Zeilinger S."/>
            <person name="Casas-Flores S."/>
            <person name="Horwitz B.A."/>
            <person name="Mukherjee P.K."/>
            <person name="Mukherjee M."/>
            <person name="Kredics L."/>
            <person name="Alcaraz L.D."/>
            <person name="Aerts A."/>
            <person name="Antal Z."/>
            <person name="Atanasova L."/>
            <person name="Cervantes-Badillo M.G."/>
            <person name="Challacombe J."/>
            <person name="Chertkov O."/>
            <person name="McCluskey K."/>
            <person name="Coulpier F."/>
            <person name="Deshpande N."/>
            <person name="von Doehren H."/>
            <person name="Ebbole D.J."/>
            <person name="Esquivel-Naranjo E.U."/>
            <person name="Fekete E."/>
            <person name="Flipphi M."/>
            <person name="Glaser F."/>
            <person name="Gomez-Rodriguez E.Y."/>
            <person name="Gruber S."/>
            <person name="Han C."/>
            <person name="Henrissat B."/>
            <person name="Hermosa R."/>
            <person name="Hernandez-Onate M."/>
            <person name="Karaffa L."/>
            <person name="Kosti I."/>
            <person name="Le Crom S."/>
            <person name="Lindquist E."/>
            <person name="Lucas S."/>
            <person name="Luebeck M."/>
            <person name="Luebeck P.S."/>
            <person name="Margeot A."/>
            <person name="Metz B."/>
            <person name="Misra M."/>
            <person name="Nevalainen H."/>
            <person name="Omann M."/>
            <person name="Packer N."/>
            <person name="Perrone G."/>
            <person name="Uresti-Rivera E.E."/>
            <person name="Salamov A."/>
            <person name="Schmoll M."/>
            <person name="Seiboth B."/>
            <person name="Shapiro H."/>
            <person name="Sukno S."/>
            <person name="Tamayo-Ramos J.A."/>
            <person name="Tisch D."/>
            <person name="Wiest A."/>
            <person name="Wilkinson H.H."/>
            <person name="Zhang M."/>
            <person name="Coutinho P.M."/>
            <person name="Kenerley C.M."/>
            <person name="Monte E."/>
            <person name="Baker S.E."/>
            <person name="Grigoriev I.V."/>
        </authorList>
    </citation>
    <scope>NUCLEOTIDE SEQUENCE [LARGE SCALE GENOMIC DNA]</scope>
    <source>
        <strain evidence="5">Gv29-8 / FGSC 10586</strain>
    </source>
</reference>
<organism evidence="4 5">
    <name type="scientific">Hypocrea virens (strain Gv29-8 / FGSC 10586)</name>
    <name type="common">Gliocladium virens</name>
    <name type="synonym">Trichoderma virens</name>
    <dbReference type="NCBI Taxonomy" id="413071"/>
    <lineage>
        <taxon>Eukaryota</taxon>
        <taxon>Fungi</taxon>
        <taxon>Dikarya</taxon>
        <taxon>Ascomycota</taxon>
        <taxon>Pezizomycotina</taxon>
        <taxon>Sordariomycetes</taxon>
        <taxon>Hypocreomycetidae</taxon>
        <taxon>Hypocreales</taxon>
        <taxon>Hypocreaceae</taxon>
        <taxon>Trichoderma</taxon>
    </lineage>
</organism>
<dbReference type="InterPro" id="IPR027417">
    <property type="entry name" value="P-loop_NTPase"/>
</dbReference>
<gene>
    <name evidence="4" type="ORF">TRIVIDRAFT_149971</name>
</gene>
<evidence type="ECO:0008006" key="6">
    <source>
        <dbReference type="Google" id="ProtNLM"/>
    </source>
</evidence>
<dbReference type="HOGENOM" id="CLU_589965_0_0_1"/>
<dbReference type="Proteomes" id="UP000007115">
    <property type="component" value="Unassembled WGS sequence"/>
</dbReference>
<dbReference type="Pfam" id="PF25053">
    <property type="entry name" value="DUF7791"/>
    <property type="match status" value="1"/>
</dbReference>
<feature type="non-terminal residue" evidence="4">
    <location>
        <position position="546"/>
    </location>
</feature>
<dbReference type="InParanoid" id="G9MS29"/>
<feature type="domain" description="DUF7791" evidence="3">
    <location>
        <begin position="414"/>
        <end position="528"/>
    </location>
</feature>
<dbReference type="Pfam" id="PF24883">
    <property type="entry name" value="NPHP3_N"/>
    <property type="match status" value="1"/>
</dbReference>
<accession>G9MS29</accession>
<dbReference type="PANTHER" id="PTHR10039:SF5">
    <property type="entry name" value="NACHT DOMAIN-CONTAINING PROTEIN"/>
    <property type="match status" value="1"/>
</dbReference>
<proteinExistence type="predicted"/>
<dbReference type="OrthoDB" id="443402at2759"/>
<dbReference type="RefSeq" id="XP_013957103.1">
    <property type="nucleotide sequence ID" value="XM_014101628.1"/>
</dbReference>
<feature type="domain" description="Nephrocystin 3-like N-terminal" evidence="2">
    <location>
        <begin position="217"/>
        <end position="318"/>
    </location>
</feature>
<keyword evidence="5" id="KW-1185">Reference proteome</keyword>
<dbReference type="GeneID" id="25788065"/>
<evidence type="ECO:0000313" key="5">
    <source>
        <dbReference type="Proteomes" id="UP000007115"/>
    </source>
</evidence>
<dbReference type="VEuPathDB" id="FungiDB:TRIVIDRAFT_149971"/>
<dbReference type="OMA" id="KWEASEY"/>
<sequence length="546" mass="62315">MKFDENQGLAGEIFLRLHDECQTTNDELKRILDRLKARGSTKIALAADGLKVAFRQVAAAGDIEKLAHRLDRIRQQINVGLLHTLVDEAGKNGVELRQCARQQADIIAALDQIDSTTKKLCTDIIDFIDGMPKYNRIETDEMVRYVLSDKWEASEYAKKSEFDKSRDKEKLQKLRQSLYFESISHRETSIPKRHSATFEWIFQEPRTSEDGHALWSAFPLWLRGESSDIYWITGKPGAGKSTLVKFVSQDRRFETLLKEWAAESQLLIARFFSWTSGGNKLQKSQEGLFRTLLFEAIQQRPQLAIEIFPARCKNPMLQLEKLTREDIKAFVKEKLQLSPGYDDFATTNSQAACKIITDIVDKSQGVFLWVSVISGLLETALQEGTSISDLQATIDNLPSEVADLFRYIWNRTSNQFRAQASQYFRLMRTCQDYKTNLFALTLWFGDKDFPVDFKTADATIVFLEGVIKSLERKLMSRTGGLLELVSSNGDHTKIPKDVHVYYMHRTANDWVSENWESISSATDPGFDPLFWFVKGEALSVVLATKP</sequence>
<evidence type="ECO:0000313" key="4">
    <source>
        <dbReference type="EMBL" id="EHK22896.1"/>
    </source>
</evidence>
<dbReference type="PANTHER" id="PTHR10039">
    <property type="entry name" value="AMELOGENIN"/>
    <property type="match status" value="1"/>
</dbReference>
<name>G9MS29_HYPVG</name>
<dbReference type="AlphaFoldDB" id="G9MS29"/>
<dbReference type="InterPro" id="IPR056693">
    <property type="entry name" value="DUF7791"/>
</dbReference>
<dbReference type="EMBL" id="ABDF02000006">
    <property type="protein sequence ID" value="EHK22896.1"/>
    <property type="molecule type" value="Genomic_DNA"/>
</dbReference>
<evidence type="ECO:0000259" key="2">
    <source>
        <dbReference type="Pfam" id="PF24883"/>
    </source>
</evidence>
<comment type="caution">
    <text evidence="4">The sequence shown here is derived from an EMBL/GenBank/DDBJ whole genome shotgun (WGS) entry which is preliminary data.</text>
</comment>
<evidence type="ECO:0000259" key="3">
    <source>
        <dbReference type="Pfam" id="PF25053"/>
    </source>
</evidence>
<protein>
    <recommendedName>
        <fullName evidence="6">NACHT domain-containing protein</fullName>
    </recommendedName>
</protein>
<dbReference type="SUPFAM" id="SSF52540">
    <property type="entry name" value="P-loop containing nucleoside triphosphate hydrolases"/>
    <property type="match status" value="1"/>
</dbReference>
<keyword evidence="1" id="KW-0677">Repeat</keyword>
<dbReference type="STRING" id="413071.G9MS29"/>
<dbReference type="InterPro" id="IPR056884">
    <property type="entry name" value="NPHP3-like_N"/>
</dbReference>
<evidence type="ECO:0000256" key="1">
    <source>
        <dbReference type="ARBA" id="ARBA00022737"/>
    </source>
</evidence>
<dbReference type="eggNOG" id="ENOG502SHWY">
    <property type="taxonomic scope" value="Eukaryota"/>
</dbReference>